<reference evidence="2 3" key="1">
    <citation type="submission" date="2018-11" db="EMBL/GenBank/DDBJ databases">
        <title>Parancylomarina longa gen. nov., sp. nov., isolated from sediments of southern Okinawa.</title>
        <authorList>
            <person name="Fu T."/>
        </authorList>
    </citation>
    <scope>NUCLEOTIDE SEQUENCE [LARGE SCALE GENOMIC DNA]</scope>
    <source>
        <strain evidence="2 3">T3-2 S1-C</strain>
    </source>
</reference>
<protein>
    <submittedName>
        <fullName evidence="2">Uncharacterized protein</fullName>
    </submittedName>
</protein>
<feature type="chain" id="PRO_5019103943" evidence="1">
    <location>
        <begin position="20"/>
        <end position="107"/>
    </location>
</feature>
<evidence type="ECO:0000313" key="3">
    <source>
        <dbReference type="Proteomes" id="UP000282985"/>
    </source>
</evidence>
<dbReference type="Proteomes" id="UP000282985">
    <property type="component" value="Unassembled WGS sequence"/>
</dbReference>
<dbReference type="RefSeq" id="WP_127345075.1">
    <property type="nucleotide sequence ID" value="NZ_RJJX01000057.1"/>
</dbReference>
<dbReference type="AlphaFoldDB" id="A0A434AEH6"/>
<name>A0A434AEH6_9BACT</name>
<evidence type="ECO:0000256" key="1">
    <source>
        <dbReference type="SAM" id="SignalP"/>
    </source>
</evidence>
<keyword evidence="1" id="KW-0732">Signal</keyword>
<keyword evidence="3" id="KW-1185">Reference proteome</keyword>
<sequence>MKVKMKLFSVFLMCFILFTAINRCSDHDNNNLVNGVVVYLGSPAADGCGWAININSKVYKPIELQENFQENKLKIKLDYILLEDSARCGYLLQEVYPQIKIVEIKQR</sequence>
<feature type="signal peptide" evidence="1">
    <location>
        <begin position="1"/>
        <end position="19"/>
    </location>
</feature>
<dbReference type="OrthoDB" id="799328at2"/>
<evidence type="ECO:0000313" key="2">
    <source>
        <dbReference type="EMBL" id="RUT72801.1"/>
    </source>
</evidence>
<comment type="caution">
    <text evidence="2">The sequence shown here is derived from an EMBL/GenBank/DDBJ whole genome shotgun (WGS) entry which is preliminary data.</text>
</comment>
<gene>
    <name evidence="2" type="ORF">DLK05_16665</name>
</gene>
<proteinExistence type="predicted"/>
<accession>A0A434AEH6</accession>
<dbReference type="EMBL" id="RJJX01000057">
    <property type="protein sequence ID" value="RUT72801.1"/>
    <property type="molecule type" value="Genomic_DNA"/>
</dbReference>
<organism evidence="2 3">
    <name type="scientific">Ancylomarina longa</name>
    <dbReference type="NCBI Taxonomy" id="2487017"/>
    <lineage>
        <taxon>Bacteria</taxon>
        <taxon>Pseudomonadati</taxon>
        <taxon>Bacteroidota</taxon>
        <taxon>Bacteroidia</taxon>
        <taxon>Marinilabiliales</taxon>
        <taxon>Marinifilaceae</taxon>
        <taxon>Ancylomarina</taxon>
    </lineage>
</organism>